<dbReference type="Proteomes" id="UP000688947">
    <property type="component" value="Unassembled WGS sequence"/>
</dbReference>
<feature type="non-terminal residue" evidence="1">
    <location>
        <position position="1"/>
    </location>
</feature>
<sequence length="121" mass="13732">IPLLLWASGISGYWDRRISRYWWDRQSSRFSEISLLLESSGLWLRGPSEFLCLQGPSQISLLLGPTELWVHPSSRWCWRRNCCCGHREFSSLVDLLFAGGFVSLCLGGVVRRQAAQGRAAC</sequence>
<proteinExistence type="predicted"/>
<comment type="caution">
    <text evidence="1">The sequence shown here is derived from an EMBL/GenBank/DDBJ whole genome shotgun (WGS) entry which is preliminary data.</text>
</comment>
<gene>
    <name evidence="1" type="ORF">JG687_00015462</name>
</gene>
<dbReference type="EMBL" id="JAENGZ010001379">
    <property type="protein sequence ID" value="KAG6948464.1"/>
    <property type="molecule type" value="Genomic_DNA"/>
</dbReference>
<evidence type="ECO:0000313" key="2">
    <source>
        <dbReference type="Proteomes" id="UP000688947"/>
    </source>
</evidence>
<organism evidence="1 2">
    <name type="scientific">Phytophthora cactorum</name>
    <dbReference type="NCBI Taxonomy" id="29920"/>
    <lineage>
        <taxon>Eukaryota</taxon>
        <taxon>Sar</taxon>
        <taxon>Stramenopiles</taxon>
        <taxon>Oomycota</taxon>
        <taxon>Peronosporomycetes</taxon>
        <taxon>Peronosporales</taxon>
        <taxon>Peronosporaceae</taxon>
        <taxon>Phytophthora</taxon>
    </lineage>
</organism>
<name>A0A8T1TW66_9STRA</name>
<evidence type="ECO:0000313" key="1">
    <source>
        <dbReference type="EMBL" id="KAG6948464.1"/>
    </source>
</evidence>
<reference evidence="1" key="1">
    <citation type="submission" date="2021-01" db="EMBL/GenBank/DDBJ databases">
        <title>Phytophthora aleatoria, a newly-described species from Pinus radiata is distinct from Phytophthora cactorum isolates based on comparative genomics.</title>
        <authorList>
            <person name="Mcdougal R."/>
            <person name="Panda P."/>
            <person name="Williams N."/>
            <person name="Studholme D.J."/>
        </authorList>
    </citation>
    <scope>NUCLEOTIDE SEQUENCE</scope>
    <source>
        <strain evidence="1">NZFS 3830</strain>
    </source>
</reference>
<dbReference type="AlphaFoldDB" id="A0A8T1TW66"/>
<accession>A0A8T1TW66</accession>
<protein>
    <submittedName>
        <fullName evidence="1">Uncharacterized protein</fullName>
    </submittedName>
</protein>